<dbReference type="Proteomes" id="UP000216478">
    <property type="component" value="Unassembled WGS sequence"/>
</dbReference>
<accession>A0A256EY54</accession>
<keyword evidence="4" id="KW-0804">Transcription</keyword>
<dbReference type="PRINTS" id="PR00455">
    <property type="entry name" value="HTHTETR"/>
</dbReference>
<evidence type="ECO:0000256" key="3">
    <source>
        <dbReference type="ARBA" id="ARBA00023125"/>
    </source>
</evidence>
<sequence length="222" mass="24747">MAKKNVELSNHSQARQQQLLAAALTVVARRGLSGITVNDIADEAGCSYGVIAFHFKTKERLLLEALNFLASHYEDLWRETIRNAPEDPARRLQLLVDVDFDPRVAKTRYLAVWMAFWAEASRVPAYRKRCLELKTRSLATIIDLVSQLAESRSMTIDAEAVARGLYALTDGCWLFAHVSGETSPAHRERSRRLCHTYLSAFFPKDFSVPVASPPGDEAGAVA</sequence>
<keyword evidence="3 5" id="KW-0238">DNA-binding</keyword>
<comment type="caution">
    <text evidence="7">The sequence shown here is derived from an EMBL/GenBank/DDBJ whole genome shotgun (WGS) entry which is preliminary data.</text>
</comment>
<proteinExistence type="predicted"/>
<dbReference type="EMBL" id="NNRL01000169">
    <property type="protein sequence ID" value="OYR07473.1"/>
    <property type="molecule type" value="Genomic_DNA"/>
</dbReference>
<evidence type="ECO:0000313" key="7">
    <source>
        <dbReference type="EMBL" id="OYR07473.1"/>
    </source>
</evidence>
<dbReference type="GO" id="GO:0000976">
    <property type="term" value="F:transcription cis-regulatory region binding"/>
    <property type="evidence" value="ECO:0007669"/>
    <property type="project" value="TreeGrafter"/>
</dbReference>
<dbReference type="InterPro" id="IPR050109">
    <property type="entry name" value="HTH-type_TetR-like_transc_reg"/>
</dbReference>
<reference evidence="7 8" key="1">
    <citation type="submission" date="2017-07" db="EMBL/GenBank/DDBJ databases">
        <title>Phylogenetic study on the rhizospheric bacterium Ochrobactrum sp. A44.</title>
        <authorList>
            <person name="Krzyzanowska D.M."/>
            <person name="Ossowicki A."/>
            <person name="Rajewska M."/>
            <person name="Maciag T."/>
            <person name="Kaczynski Z."/>
            <person name="Czerwicka M."/>
            <person name="Jafra S."/>
        </authorList>
    </citation>
    <scope>NUCLEOTIDE SEQUENCE [LARGE SCALE GENOMIC DNA]</scope>
    <source>
        <strain evidence="7 8">OgA9a</strain>
    </source>
</reference>
<dbReference type="Pfam" id="PF13977">
    <property type="entry name" value="TetR_C_6"/>
    <property type="match status" value="1"/>
</dbReference>
<gene>
    <name evidence="7" type="ORF">CEV33_3733</name>
</gene>
<dbReference type="OrthoDB" id="7336460at2"/>
<evidence type="ECO:0000256" key="5">
    <source>
        <dbReference type="PROSITE-ProRule" id="PRU00335"/>
    </source>
</evidence>
<dbReference type="RefSeq" id="WP_094542712.1">
    <property type="nucleotide sequence ID" value="NZ_JBHEER010000008.1"/>
</dbReference>
<evidence type="ECO:0000256" key="1">
    <source>
        <dbReference type="ARBA" id="ARBA00022491"/>
    </source>
</evidence>
<dbReference type="InterPro" id="IPR036271">
    <property type="entry name" value="Tet_transcr_reg_TetR-rel_C_sf"/>
</dbReference>
<evidence type="ECO:0000256" key="2">
    <source>
        <dbReference type="ARBA" id="ARBA00023015"/>
    </source>
</evidence>
<dbReference type="Gene3D" id="1.10.357.10">
    <property type="entry name" value="Tetracycline Repressor, domain 2"/>
    <property type="match status" value="1"/>
</dbReference>
<dbReference type="SUPFAM" id="SSF46689">
    <property type="entry name" value="Homeodomain-like"/>
    <property type="match status" value="1"/>
</dbReference>
<dbReference type="InterPro" id="IPR039538">
    <property type="entry name" value="BetI_C"/>
</dbReference>
<dbReference type="AlphaFoldDB" id="A0A256EY54"/>
<dbReference type="InterPro" id="IPR009057">
    <property type="entry name" value="Homeodomain-like_sf"/>
</dbReference>
<dbReference type="SUPFAM" id="SSF48498">
    <property type="entry name" value="Tetracyclin repressor-like, C-terminal domain"/>
    <property type="match status" value="1"/>
</dbReference>
<dbReference type="PANTHER" id="PTHR30055:SF228">
    <property type="entry name" value="TRANSCRIPTIONAL REGULATOR-RELATED"/>
    <property type="match status" value="1"/>
</dbReference>
<dbReference type="PANTHER" id="PTHR30055">
    <property type="entry name" value="HTH-TYPE TRANSCRIPTIONAL REGULATOR RUTR"/>
    <property type="match status" value="1"/>
</dbReference>
<feature type="domain" description="HTH tetR-type" evidence="6">
    <location>
        <begin position="13"/>
        <end position="73"/>
    </location>
</feature>
<dbReference type="Pfam" id="PF00440">
    <property type="entry name" value="TetR_N"/>
    <property type="match status" value="1"/>
</dbReference>
<feature type="DNA-binding region" description="H-T-H motif" evidence="5">
    <location>
        <begin position="36"/>
        <end position="55"/>
    </location>
</feature>
<protein>
    <submittedName>
        <fullName evidence="7">Bacterial regulatory, tetR family protein</fullName>
    </submittedName>
</protein>
<evidence type="ECO:0000313" key="8">
    <source>
        <dbReference type="Proteomes" id="UP000216478"/>
    </source>
</evidence>
<keyword evidence="2" id="KW-0805">Transcription regulation</keyword>
<dbReference type="InterPro" id="IPR001647">
    <property type="entry name" value="HTH_TetR"/>
</dbReference>
<organism evidence="7 8">
    <name type="scientific">Brucella grignonensis</name>
    <dbReference type="NCBI Taxonomy" id="94627"/>
    <lineage>
        <taxon>Bacteria</taxon>
        <taxon>Pseudomonadati</taxon>
        <taxon>Pseudomonadota</taxon>
        <taxon>Alphaproteobacteria</taxon>
        <taxon>Hyphomicrobiales</taxon>
        <taxon>Brucellaceae</taxon>
        <taxon>Brucella/Ochrobactrum group</taxon>
        <taxon>Brucella</taxon>
    </lineage>
</organism>
<keyword evidence="8" id="KW-1185">Reference proteome</keyword>
<dbReference type="PROSITE" id="PS50977">
    <property type="entry name" value="HTH_TETR_2"/>
    <property type="match status" value="1"/>
</dbReference>
<evidence type="ECO:0000259" key="6">
    <source>
        <dbReference type="PROSITE" id="PS50977"/>
    </source>
</evidence>
<name>A0A256EY54_9HYPH</name>
<dbReference type="GO" id="GO:0003700">
    <property type="term" value="F:DNA-binding transcription factor activity"/>
    <property type="evidence" value="ECO:0007669"/>
    <property type="project" value="TreeGrafter"/>
</dbReference>
<keyword evidence="1" id="KW-0678">Repressor</keyword>
<evidence type="ECO:0000256" key="4">
    <source>
        <dbReference type="ARBA" id="ARBA00023163"/>
    </source>
</evidence>